<gene>
    <name evidence="1" type="ORF">C5167_044100</name>
</gene>
<dbReference type="AlphaFoldDB" id="A0A4Y7L974"/>
<reference evidence="1 2" key="1">
    <citation type="journal article" date="2018" name="Science">
        <title>The opium poppy genome and morphinan production.</title>
        <authorList>
            <person name="Guo L."/>
            <person name="Winzer T."/>
            <person name="Yang X."/>
            <person name="Li Y."/>
            <person name="Ning Z."/>
            <person name="He Z."/>
            <person name="Teodor R."/>
            <person name="Lu Y."/>
            <person name="Bowser T.A."/>
            <person name="Graham I.A."/>
            <person name="Ye K."/>
        </authorList>
    </citation>
    <scope>NUCLEOTIDE SEQUENCE [LARGE SCALE GENOMIC DNA]</scope>
    <source>
        <strain evidence="2">cv. HN1</strain>
        <tissue evidence="1">Leaves</tissue>
    </source>
</reference>
<sequence length="71" mass="8177">MGNDMWDVAIDRRYTKLVEKLLMLISISEWDQPAVFVHVKYAISTKMEVLNLSLRGPNYSSLPFAKMDIGE</sequence>
<dbReference type="EMBL" id="CM010724">
    <property type="protein sequence ID" value="RZC81527.1"/>
    <property type="molecule type" value="Genomic_DNA"/>
</dbReference>
<name>A0A4Y7L974_PAPSO</name>
<dbReference type="Gramene" id="RZC81527">
    <property type="protein sequence ID" value="RZC81527"/>
    <property type="gene ID" value="C5167_044100"/>
</dbReference>
<protein>
    <submittedName>
        <fullName evidence="1">Uncharacterized protein</fullName>
    </submittedName>
</protein>
<proteinExistence type="predicted"/>
<dbReference type="Proteomes" id="UP000316621">
    <property type="component" value="Chromosome 10"/>
</dbReference>
<keyword evidence="2" id="KW-1185">Reference proteome</keyword>
<organism evidence="1 2">
    <name type="scientific">Papaver somniferum</name>
    <name type="common">Opium poppy</name>
    <dbReference type="NCBI Taxonomy" id="3469"/>
    <lineage>
        <taxon>Eukaryota</taxon>
        <taxon>Viridiplantae</taxon>
        <taxon>Streptophyta</taxon>
        <taxon>Embryophyta</taxon>
        <taxon>Tracheophyta</taxon>
        <taxon>Spermatophyta</taxon>
        <taxon>Magnoliopsida</taxon>
        <taxon>Ranunculales</taxon>
        <taxon>Papaveraceae</taxon>
        <taxon>Papaveroideae</taxon>
        <taxon>Papaver</taxon>
    </lineage>
</organism>
<evidence type="ECO:0000313" key="2">
    <source>
        <dbReference type="Proteomes" id="UP000316621"/>
    </source>
</evidence>
<evidence type="ECO:0000313" key="1">
    <source>
        <dbReference type="EMBL" id="RZC81527.1"/>
    </source>
</evidence>
<accession>A0A4Y7L974</accession>